<proteinExistence type="predicted"/>
<dbReference type="RefSeq" id="WP_253660245.1">
    <property type="nucleotide sequence ID" value="NZ_BAAAJQ010000001.1"/>
</dbReference>
<protein>
    <submittedName>
        <fullName evidence="2">SMI1 / KNR4 family (SUKH-1)</fullName>
    </submittedName>
</protein>
<name>A0ABT1HAI0_9NOCA</name>
<sequence length="204" mass="22478">MTLSESWASYVSLLTDRAPRTAAAIRAPRSAEARQKADFSKVPWNGDLREFFSLHDGQPQRTTAEADAGTVLPQLWLLGIDEVVEAHSRCRQTHFYTDHLGTDWPQVAGAEPASVVVSMFRDAYVPFASTGDGNYLCVDTGPGEHHGCVREFGLEFAVWRDLPVMQAAFALMEALTGVRVTLDLLRESTYLSLDIPLPTEPAVN</sequence>
<organism evidence="2 3">
    <name type="scientific">Williamsia maris</name>
    <dbReference type="NCBI Taxonomy" id="72806"/>
    <lineage>
        <taxon>Bacteria</taxon>
        <taxon>Bacillati</taxon>
        <taxon>Actinomycetota</taxon>
        <taxon>Actinomycetes</taxon>
        <taxon>Mycobacteriales</taxon>
        <taxon>Nocardiaceae</taxon>
        <taxon>Williamsia</taxon>
    </lineage>
</organism>
<accession>A0ABT1HAI0</accession>
<keyword evidence="3" id="KW-1185">Reference proteome</keyword>
<dbReference type="Pfam" id="PF20062">
    <property type="entry name" value="DUF6461"/>
    <property type="match status" value="1"/>
</dbReference>
<dbReference type="InterPro" id="IPR018958">
    <property type="entry name" value="Knr4/Smi1-like_dom"/>
</dbReference>
<dbReference type="Pfam" id="PF09346">
    <property type="entry name" value="SMI1_KNR4"/>
    <property type="match status" value="1"/>
</dbReference>
<comment type="caution">
    <text evidence="2">The sequence shown here is derived from an EMBL/GenBank/DDBJ whole genome shotgun (WGS) entry which is preliminary data.</text>
</comment>
<evidence type="ECO:0000313" key="3">
    <source>
        <dbReference type="Proteomes" id="UP001206895"/>
    </source>
</evidence>
<evidence type="ECO:0000313" key="2">
    <source>
        <dbReference type="EMBL" id="MCP2175252.1"/>
    </source>
</evidence>
<gene>
    <name evidence="2" type="ORF">LX13_001059</name>
</gene>
<reference evidence="2 3" key="1">
    <citation type="submission" date="2022-06" db="EMBL/GenBank/DDBJ databases">
        <title>Genomic Encyclopedia of Archaeal and Bacterial Type Strains, Phase II (KMG-II): from individual species to whole genera.</title>
        <authorList>
            <person name="Goeker M."/>
        </authorList>
    </citation>
    <scope>NUCLEOTIDE SEQUENCE [LARGE SCALE GENOMIC DNA]</scope>
    <source>
        <strain evidence="2 3">DSM 44693</strain>
    </source>
</reference>
<dbReference type="Proteomes" id="UP001206895">
    <property type="component" value="Unassembled WGS sequence"/>
</dbReference>
<feature type="domain" description="Knr4/Smi1-like" evidence="1">
    <location>
        <begin position="47"/>
        <end position="152"/>
    </location>
</feature>
<dbReference type="InterPro" id="IPR045592">
    <property type="entry name" value="DUF6461"/>
</dbReference>
<evidence type="ECO:0000259" key="1">
    <source>
        <dbReference type="Pfam" id="PF09346"/>
    </source>
</evidence>
<dbReference type="EMBL" id="JAMTCJ010000001">
    <property type="protein sequence ID" value="MCP2175252.1"/>
    <property type="molecule type" value="Genomic_DNA"/>
</dbReference>